<comment type="subcellular location">
    <subcellularLocation>
        <location evidence="1">Nucleus</location>
    </subcellularLocation>
</comment>
<keyword evidence="2" id="KW-0479">Metal-binding</keyword>
<dbReference type="GO" id="GO:0000981">
    <property type="term" value="F:DNA-binding transcription factor activity, RNA polymerase II-specific"/>
    <property type="evidence" value="ECO:0007669"/>
    <property type="project" value="InterPro"/>
</dbReference>
<gene>
    <name evidence="9" type="ORF">ASPACDRAFT_61860</name>
</gene>
<dbReference type="Gene3D" id="4.10.240.10">
    <property type="entry name" value="Zn(2)-C6 fungal-type DNA-binding domain"/>
    <property type="match status" value="1"/>
</dbReference>
<dbReference type="STRING" id="690307.A0A1L9WQA7"/>
<evidence type="ECO:0000259" key="8">
    <source>
        <dbReference type="PROSITE" id="PS50048"/>
    </source>
</evidence>
<feature type="domain" description="Zn(2)-C6 fungal-type" evidence="8">
    <location>
        <begin position="48"/>
        <end position="77"/>
    </location>
</feature>
<dbReference type="PANTHER" id="PTHR47540">
    <property type="entry name" value="THIAMINE REPRESSIBLE GENES REGULATORY PROTEIN THI5"/>
    <property type="match status" value="1"/>
</dbReference>
<evidence type="ECO:0000256" key="7">
    <source>
        <dbReference type="SAM" id="MobiDB-lite"/>
    </source>
</evidence>
<name>A0A1L9WQA7_ASPA1</name>
<accession>A0A1L9WQA7</accession>
<dbReference type="GO" id="GO:0008270">
    <property type="term" value="F:zinc ion binding"/>
    <property type="evidence" value="ECO:0007669"/>
    <property type="project" value="InterPro"/>
</dbReference>
<dbReference type="CDD" id="cd00067">
    <property type="entry name" value="GAL4"/>
    <property type="match status" value="1"/>
</dbReference>
<evidence type="ECO:0000256" key="6">
    <source>
        <dbReference type="ARBA" id="ARBA00023242"/>
    </source>
</evidence>
<feature type="region of interest" description="Disordered" evidence="7">
    <location>
        <begin position="1"/>
        <end position="40"/>
    </location>
</feature>
<dbReference type="SUPFAM" id="SSF57701">
    <property type="entry name" value="Zn2/Cys6 DNA-binding domain"/>
    <property type="match status" value="1"/>
</dbReference>
<evidence type="ECO:0000313" key="10">
    <source>
        <dbReference type="Proteomes" id="UP000184546"/>
    </source>
</evidence>
<dbReference type="Proteomes" id="UP000184546">
    <property type="component" value="Unassembled WGS sequence"/>
</dbReference>
<dbReference type="Pfam" id="PF00172">
    <property type="entry name" value="Zn_clus"/>
    <property type="match status" value="1"/>
</dbReference>
<keyword evidence="10" id="KW-1185">Reference proteome</keyword>
<keyword evidence="6" id="KW-0539">Nucleus</keyword>
<evidence type="ECO:0000256" key="5">
    <source>
        <dbReference type="ARBA" id="ARBA00023163"/>
    </source>
</evidence>
<dbReference type="EMBL" id="KV878980">
    <property type="protein sequence ID" value="OJJ98341.1"/>
    <property type="molecule type" value="Genomic_DNA"/>
</dbReference>
<dbReference type="OrthoDB" id="2579025at2759"/>
<keyword evidence="3" id="KW-0805">Transcription regulation</keyword>
<dbReference type="SMART" id="SM00066">
    <property type="entry name" value="GAL4"/>
    <property type="match status" value="1"/>
</dbReference>
<evidence type="ECO:0000256" key="1">
    <source>
        <dbReference type="ARBA" id="ARBA00004123"/>
    </source>
</evidence>
<keyword evidence="5" id="KW-0804">Transcription</keyword>
<sequence length="732" mass="81807">MRHIGNELMNSGRIDPSILGGDTPGSAFGPTPARTSGALSRRLRASRACDHCKKRKIRCTGTKPCPHCIRDHTSCIFAAPHKRGRKPRAEIATTPISLSNDQHTVDETVETHPCSEVRDPQTDLPSSPGPFDLAGANARASAAREPASRASLEAINDLEGHYVGPASGVSFLACVRKRLRSSEGSQSAFTFGDAPLPEYDNPTPSVMLSVEESTILFRRFFDFTVPIDRIVHQPMVEEWLREFHETMGSMRQAVDAPARRAVLWMIFAMAQEHLNQDPLPNGEDRSIRYFLAADYQLARERATVCLASVQARLYQCFWLLARSRVNHCWSLFGTTARLALALGLHRKRIINPPADSSASRISLDCRRRTFWTAYCLDIHLCLTLGRPRIFHDEDIDQELPADHNLVDEPVDLQVTVPKGYSVMVAPVLYYRLHRVLGLILRHLYAIRPISLADQCRLAREFSDRLSQWRHDLPGFLQLQSGSAAPQLPILQRQRDVLNLTYWHAVILTNRPLLLTNFVTGRDGDGGGGGVVVNDGISKCLQAALCIADRIYHMFQTSSMYRSFWATCYYAFTAATVLFVHTIQQAAAPVEVYYQHLNAATRCCEQLTRFVNDSPLVAQYVAVLEELRQEGLRLIERYANNNAQQRVPVAPDPVDMTIADYAMLLGISVPCLEVFDTGELSSGAAAESASWIEFDTLVSPPLPFRAPAIRNPNSWKLKYFPGVMHTNSFRGPM</sequence>
<dbReference type="InterPro" id="IPR001138">
    <property type="entry name" value="Zn2Cys6_DnaBD"/>
</dbReference>
<reference evidence="10" key="1">
    <citation type="journal article" date="2017" name="Genome Biol.">
        <title>Comparative genomics reveals high biological diversity and specific adaptations in the industrially and medically important fungal genus Aspergillus.</title>
        <authorList>
            <person name="de Vries R.P."/>
            <person name="Riley R."/>
            <person name="Wiebenga A."/>
            <person name="Aguilar-Osorio G."/>
            <person name="Amillis S."/>
            <person name="Uchima C.A."/>
            <person name="Anderluh G."/>
            <person name="Asadollahi M."/>
            <person name="Askin M."/>
            <person name="Barry K."/>
            <person name="Battaglia E."/>
            <person name="Bayram O."/>
            <person name="Benocci T."/>
            <person name="Braus-Stromeyer S.A."/>
            <person name="Caldana C."/>
            <person name="Canovas D."/>
            <person name="Cerqueira G.C."/>
            <person name="Chen F."/>
            <person name="Chen W."/>
            <person name="Choi C."/>
            <person name="Clum A."/>
            <person name="Dos Santos R.A."/>
            <person name="Damasio A.R."/>
            <person name="Diallinas G."/>
            <person name="Emri T."/>
            <person name="Fekete E."/>
            <person name="Flipphi M."/>
            <person name="Freyberg S."/>
            <person name="Gallo A."/>
            <person name="Gournas C."/>
            <person name="Habgood R."/>
            <person name="Hainaut M."/>
            <person name="Harispe M.L."/>
            <person name="Henrissat B."/>
            <person name="Hilden K.S."/>
            <person name="Hope R."/>
            <person name="Hossain A."/>
            <person name="Karabika E."/>
            <person name="Karaffa L."/>
            <person name="Karanyi Z."/>
            <person name="Krasevec N."/>
            <person name="Kuo A."/>
            <person name="Kusch H."/>
            <person name="LaButti K."/>
            <person name="Lagendijk E.L."/>
            <person name="Lapidus A."/>
            <person name="Levasseur A."/>
            <person name="Lindquist E."/>
            <person name="Lipzen A."/>
            <person name="Logrieco A.F."/>
            <person name="MacCabe A."/>
            <person name="Maekelae M.R."/>
            <person name="Malavazi I."/>
            <person name="Melin P."/>
            <person name="Meyer V."/>
            <person name="Mielnichuk N."/>
            <person name="Miskei M."/>
            <person name="Molnar A.P."/>
            <person name="Mule G."/>
            <person name="Ngan C.Y."/>
            <person name="Orejas M."/>
            <person name="Orosz E."/>
            <person name="Ouedraogo J.P."/>
            <person name="Overkamp K.M."/>
            <person name="Park H.-S."/>
            <person name="Perrone G."/>
            <person name="Piumi F."/>
            <person name="Punt P.J."/>
            <person name="Ram A.F."/>
            <person name="Ramon A."/>
            <person name="Rauscher S."/>
            <person name="Record E."/>
            <person name="Riano-Pachon D.M."/>
            <person name="Robert V."/>
            <person name="Roehrig J."/>
            <person name="Ruller R."/>
            <person name="Salamov A."/>
            <person name="Salih N.S."/>
            <person name="Samson R.A."/>
            <person name="Sandor E."/>
            <person name="Sanguinetti M."/>
            <person name="Schuetze T."/>
            <person name="Sepcic K."/>
            <person name="Shelest E."/>
            <person name="Sherlock G."/>
            <person name="Sophianopoulou V."/>
            <person name="Squina F.M."/>
            <person name="Sun H."/>
            <person name="Susca A."/>
            <person name="Todd R.B."/>
            <person name="Tsang A."/>
            <person name="Unkles S.E."/>
            <person name="van de Wiele N."/>
            <person name="van Rossen-Uffink D."/>
            <person name="Oliveira J.V."/>
            <person name="Vesth T.C."/>
            <person name="Visser J."/>
            <person name="Yu J.-H."/>
            <person name="Zhou M."/>
            <person name="Andersen M.R."/>
            <person name="Archer D.B."/>
            <person name="Baker S.E."/>
            <person name="Benoit I."/>
            <person name="Brakhage A.A."/>
            <person name="Braus G.H."/>
            <person name="Fischer R."/>
            <person name="Frisvad J.C."/>
            <person name="Goldman G.H."/>
            <person name="Houbraken J."/>
            <person name="Oakley B."/>
            <person name="Pocsi I."/>
            <person name="Scazzocchio C."/>
            <person name="Seiboth B."/>
            <person name="vanKuyk P.A."/>
            <person name="Wortman J."/>
            <person name="Dyer P.S."/>
            <person name="Grigoriev I.V."/>
        </authorList>
    </citation>
    <scope>NUCLEOTIDE SEQUENCE [LARGE SCALE GENOMIC DNA]</scope>
    <source>
        <strain evidence="10">ATCC 16872 / CBS 172.66 / WB 5094</strain>
    </source>
</reference>
<protein>
    <recommendedName>
        <fullName evidence="8">Zn(2)-C6 fungal-type domain-containing protein</fullName>
    </recommendedName>
</protein>
<dbReference type="PANTHER" id="PTHR47540:SF3">
    <property type="entry name" value="ZN(II)2CYS6 TRANSCRIPTION FACTOR (EUROFUNG)"/>
    <property type="match status" value="1"/>
</dbReference>
<evidence type="ECO:0000313" key="9">
    <source>
        <dbReference type="EMBL" id="OJJ98341.1"/>
    </source>
</evidence>
<organism evidence="9 10">
    <name type="scientific">Aspergillus aculeatus (strain ATCC 16872 / CBS 172.66 / WB 5094)</name>
    <dbReference type="NCBI Taxonomy" id="690307"/>
    <lineage>
        <taxon>Eukaryota</taxon>
        <taxon>Fungi</taxon>
        <taxon>Dikarya</taxon>
        <taxon>Ascomycota</taxon>
        <taxon>Pezizomycotina</taxon>
        <taxon>Eurotiomycetes</taxon>
        <taxon>Eurotiomycetidae</taxon>
        <taxon>Eurotiales</taxon>
        <taxon>Aspergillaceae</taxon>
        <taxon>Aspergillus</taxon>
        <taxon>Aspergillus subgen. Circumdati</taxon>
    </lineage>
</organism>
<dbReference type="InterPro" id="IPR007219">
    <property type="entry name" value="XnlR_reg_dom"/>
</dbReference>
<dbReference type="RefSeq" id="XP_020054681.1">
    <property type="nucleotide sequence ID" value="XM_020203715.1"/>
</dbReference>
<evidence type="ECO:0000256" key="2">
    <source>
        <dbReference type="ARBA" id="ARBA00022723"/>
    </source>
</evidence>
<dbReference type="InterPro" id="IPR036864">
    <property type="entry name" value="Zn2-C6_fun-type_DNA-bd_sf"/>
</dbReference>
<dbReference type="GO" id="GO:0043565">
    <property type="term" value="F:sequence-specific DNA binding"/>
    <property type="evidence" value="ECO:0007669"/>
    <property type="project" value="TreeGrafter"/>
</dbReference>
<proteinExistence type="predicted"/>
<evidence type="ECO:0000256" key="3">
    <source>
        <dbReference type="ARBA" id="ARBA00023015"/>
    </source>
</evidence>
<dbReference type="AlphaFoldDB" id="A0A1L9WQA7"/>
<dbReference type="SMART" id="SM00906">
    <property type="entry name" value="Fungal_trans"/>
    <property type="match status" value="1"/>
</dbReference>
<dbReference type="InterPro" id="IPR051711">
    <property type="entry name" value="Stress_Response_Reg"/>
</dbReference>
<dbReference type="CDD" id="cd12148">
    <property type="entry name" value="fungal_TF_MHR"/>
    <property type="match status" value="1"/>
</dbReference>
<dbReference type="GO" id="GO:0006351">
    <property type="term" value="P:DNA-templated transcription"/>
    <property type="evidence" value="ECO:0007669"/>
    <property type="project" value="InterPro"/>
</dbReference>
<evidence type="ECO:0000256" key="4">
    <source>
        <dbReference type="ARBA" id="ARBA00023125"/>
    </source>
</evidence>
<keyword evidence="4" id="KW-0238">DNA-binding</keyword>
<dbReference type="OMA" id="KWASPPE"/>
<dbReference type="GeneID" id="30977529"/>
<dbReference type="GO" id="GO:0005634">
    <property type="term" value="C:nucleus"/>
    <property type="evidence" value="ECO:0007669"/>
    <property type="project" value="UniProtKB-SubCell"/>
</dbReference>
<dbReference type="VEuPathDB" id="FungiDB:ASPACDRAFT_61860"/>
<dbReference type="GO" id="GO:0045944">
    <property type="term" value="P:positive regulation of transcription by RNA polymerase II"/>
    <property type="evidence" value="ECO:0007669"/>
    <property type="project" value="TreeGrafter"/>
</dbReference>
<dbReference type="PROSITE" id="PS00463">
    <property type="entry name" value="ZN2_CY6_FUNGAL_1"/>
    <property type="match status" value="1"/>
</dbReference>
<dbReference type="PROSITE" id="PS50048">
    <property type="entry name" value="ZN2_CY6_FUNGAL_2"/>
    <property type="match status" value="1"/>
</dbReference>
<dbReference type="Pfam" id="PF04082">
    <property type="entry name" value="Fungal_trans"/>
    <property type="match status" value="1"/>
</dbReference>